<evidence type="ECO:0000256" key="1">
    <source>
        <dbReference type="SAM" id="MobiDB-lite"/>
    </source>
</evidence>
<dbReference type="SMART" id="SM00671">
    <property type="entry name" value="SEL1"/>
    <property type="match status" value="8"/>
</dbReference>
<dbReference type="InterPro" id="IPR052945">
    <property type="entry name" value="Mitotic_Regulator"/>
</dbReference>
<dbReference type="InterPro" id="IPR011990">
    <property type="entry name" value="TPR-like_helical_dom_sf"/>
</dbReference>
<name>A0A6L8LK09_9RHOB</name>
<keyword evidence="2" id="KW-0732">Signal</keyword>
<dbReference type="Gene3D" id="1.25.40.10">
    <property type="entry name" value="Tetratricopeptide repeat domain"/>
    <property type="match status" value="2"/>
</dbReference>
<dbReference type="PANTHER" id="PTHR43628:SF1">
    <property type="entry name" value="CHITIN SYNTHASE REGULATORY FACTOR 2-RELATED"/>
    <property type="match status" value="1"/>
</dbReference>
<keyword evidence="4" id="KW-1185">Reference proteome</keyword>
<feature type="chain" id="PRO_5027016660" evidence="2">
    <location>
        <begin position="26"/>
        <end position="626"/>
    </location>
</feature>
<dbReference type="Pfam" id="PF08238">
    <property type="entry name" value="Sel1"/>
    <property type="match status" value="8"/>
</dbReference>
<dbReference type="AlphaFoldDB" id="A0A6L8LK09"/>
<sequence>MKLRNSLTVALALSGVLSFALPGYADQVEGRVSRVGDGARVFITLPDNTPVAPGDSVRLLADIPGLGLTAISTPWTVESYADGVAIAAPDSPPTGAPQIGYTARIETEAVAEEKTASPEPAPVAEAEEAPQTVPPEAETLYLGARQLALSDNPSDHVRAADLYRKAVDMGHVGAMTALGALYGFGRGVERDDATAIGWHERAAGMGDAQAMLRLGLIRMAGRGVPVDQGAAASSFFLAAAAGNAQAMYILALLHEDGIGVSASMTELVKWLEAAAAAGHLEAMFILGDIYEDGEDGIIAADKGKAENYWLRAAQAGHAGAMRQLAEFYEENGGGDAARWSNAARTAAPRPDYLSDPRCLSWWECYVPAARPAPEPVAQAPRVTDEVQDCDRVAATPLDPDRPGPNLGIAYSDLDEQAVIAECRADIEQWPDTARFYAQIARGYHKAGQYADAFQAAQKGAELGSGQAMAILAALYKNGQSVAKNPAEALKWFENGGRAGNVVAMHFAASMHLNAEGVPYNAQAAAEWYQAAADHGSGEAMANLGVLYDNGQGVPYDPEEAAANLMAGLAMGSDHAQNILLGNPNQLSPHTRIAVQKILRNDGLYTGALDGAFGPQTLRALRARIEE</sequence>
<gene>
    <name evidence="3" type="ORF">GR167_05870</name>
</gene>
<protein>
    <submittedName>
        <fullName evidence="3">Uncharacterized protein</fullName>
    </submittedName>
</protein>
<comment type="caution">
    <text evidence="3">The sequence shown here is derived from an EMBL/GenBank/DDBJ whole genome shotgun (WGS) entry which is preliminary data.</text>
</comment>
<dbReference type="PANTHER" id="PTHR43628">
    <property type="entry name" value="ACTIVATOR OF C KINASE PROTEIN 1-RELATED"/>
    <property type="match status" value="1"/>
</dbReference>
<dbReference type="EMBL" id="WWEN01000002">
    <property type="protein sequence ID" value="MYM54820.1"/>
    <property type="molecule type" value="Genomic_DNA"/>
</dbReference>
<dbReference type="RefSeq" id="WP_160972488.1">
    <property type="nucleotide sequence ID" value="NZ_WWEN01000002.1"/>
</dbReference>
<feature type="signal peptide" evidence="2">
    <location>
        <begin position="1"/>
        <end position="25"/>
    </location>
</feature>
<proteinExistence type="predicted"/>
<reference evidence="3 4" key="1">
    <citation type="submission" date="2020-01" db="EMBL/GenBank/DDBJ databases">
        <authorList>
            <person name="Chen S."/>
        </authorList>
    </citation>
    <scope>NUCLEOTIDE SEQUENCE [LARGE SCALE GENOMIC DNA]</scope>
    <source>
        <strain evidence="3 4">GS-10</strain>
    </source>
</reference>
<evidence type="ECO:0000313" key="4">
    <source>
        <dbReference type="Proteomes" id="UP000479043"/>
    </source>
</evidence>
<evidence type="ECO:0000313" key="3">
    <source>
        <dbReference type="EMBL" id="MYM54820.1"/>
    </source>
</evidence>
<organism evidence="3 4">
    <name type="scientific">Thalassovita mangrovi</name>
    <dbReference type="NCBI Taxonomy" id="2692236"/>
    <lineage>
        <taxon>Bacteria</taxon>
        <taxon>Pseudomonadati</taxon>
        <taxon>Pseudomonadota</taxon>
        <taxon>Alphaproteobacteria</taxon>
        <taxon>Rhodobacterales</taxon>
        <taxon>Roseobacteraceae</taxon>
        <taxon>Thalassovita</taxon>
    </lineage>
</organism>
<accession>A0A6L8LK09</accession>
<dbReference type="SUPFAM" id="SSF81901">
    <property type="entry name" value="HCP-like"/>
    <property type="match status" value="2"/>
</dbReference>
<evidence type="ECO:0000256" key="2">
    <source>
        <dbReference type="SAM" id="SignalP"/>
    </source>
</evidence>
<dbReference type="InterPro" id="IPR006597">
    <property type="entry name" value="Sel1-like"/>
</dbReference>
<dbReference type="Proteomes" id="UP000479043">
    <property type="component" value="Unassembled WGS sequence"/>
</dbReference>
<feature type="region of interest" description="Disordered" evidence="1">
    <location>
        <begin position="110"/>
        <end position="134"/>
    </location>
</feature>